<accession>A0A166FG57</accession>
<evidence type="ECO:0000313" key="2">
    <source>
        <dbReference type="Proteomes" id="UP000077066"/>
    </source>
</evidence>
<evidence type="ECO:0000313" key="1">
    <source>
        <dbReference type="EMBL" id="KZX17640.1"/>
    </source>
</evidence>
<dbReference type="EMBL" id="LWMT01000004">
    <property type="protein sequence ID" value="KZX17640.1"/>
    <property type="molecule type" value="Genomic_DNA"/>
</dbReference>
<dbReference type="OrthoDB" id="384781at2157"/>
<name>A0A166FG57_9EURY</name>
<keyword evidence="2" id="KW-1185">Reference proteome</keyword>
<protein>
    <submittedName>
        <fullName evidence="1">Uncharacterized protein</fullName>
    </submittedName>
</protein>
<sequence>MMSTSQILTSNLSIRKQEELLNKKLRWYTESRKDRRMKDKISIADNIMNRLNMQGTQREEVTYFIKKECPNLKKLLKNCSKEKIIALVCFFILKSYNSKVKLENYNVFKELKLTDRNYANFMHNLYCCR</sequence>
<dbReference type="RefSeq" id="WP_066970177.1">
    <property type="nucleotide sequence ID" value="NZ_LWMT01000004.1"/>
</dbReference>
<dbReference type="PATRIC" id="fig|55758.3.peg.32"/>
<dbReference type="AlphaFoldDB" id="A0A166FG57"/>
<reference evidence="1 2" key="1">
    <citation type="submission" date="2016-04" db="EMBL/GenBank/DDBJ databases">
        <title>Genome sequence of Methanobrevibacter filiformis DSM 11501.</title>
        <authorList>
            <person name="Poehlein A."/>
            <person name="Seedorf H."/>
            <person name="Daniel R."/>
        </authorList>
    </citation>
    <scope>NUCLEOTIDE SEQUENCE [LARGE SCALE GENOMIC DNA]</scope>
    <source>
        <strain evidence="1 2">DSM 11501</strain>
    </source>
</reference>
<comment type="caution">
    <text evidence="1">The sequence shown here is derived from an EMBL/GenBank/DDBJ whole genome shotgun (WGS) entry which is preliminary data.</text>
</comment>
<gene>
    <name evidence="1" type="ORF">MBFIL_00270</name>
</gene>
<organism evidence="1 2">
    <name type="scientific">Methanobrevibacter filiformis</name>
    <dbReference type="NCBI Taxonomy" id="55758"/>
    <lineage>
        <taxon>Archaea</taxon>
        <taxon>Methanobacteriati</taxon>
        <taxon>Methanobacteriota</taxon>
        <taxon>Methanomada group</taxon>
        <taxon>Methanobacteria</taxon>
        <taxon>Methanobacteriales</taxon>
        <taxon>Methanobacteriaceae</taxon>
        <taxon>Methanobrevibacter</taxon>
    </lineage>
</organism>
<proteinExistence type="predicted"/>
<dbReference type="Proteomes" id="UP000077066">
    <property type="component" value="Unassembled WGS sequence"/>
</dbReference>